<proteinExistence type="predicted"/>
<sequence>MYIIETGLKTGSFVNIMEIENKHIEDLIYSYLMGDISEEGRNELLQWLETDDAHKQCLSEMADCWATAHVPLFASDMKADFQKHFGALIDPAIPSEKNHWLNFRFLGKVAASVLIVVSVGTASYYIGTRHNQPKSAALAYFETTTPMGAQTKVVLPDQSVVWVNAGSTLRYGSDFNTNGRSVQLDGEAYFEITRDSLKPFIVKSKRLDIKVLGTSFNVKAYGMDETTDVTLVSGKVNVSLRDEVAHAGDVTLTPNRKLSFNKQTNKVRVSEVDAKDALSWMDGSLKFSEQPFMSIAKDLERKFNVRIRVESDPLRKEIFSGSFTKDYSLDKILREVDVDHKYVWTRSGDEIIIKDK</sequence>
<name>A0A173RKU8_PARDI</name>
<dbReference type="Proteomes" id="UP000095591">
    <property type="component" value="Unassembled WGS sequence"/>
</dbReference>
<feature type="domain" description="Protein FecR C-terminal" evidence="2">
    <location>
        <begin position="285"/>
        <end position="353"/>
    </location>
</feature>
<dbReference type="FunFam" id="2.60.120.1440:FF:000001">
    <property type="entry name" value="Putative anti-sigma factor"/>
    <property type="match status" value="1"/>
</dbReference>
<accession>A0A173RKU8</accession>
<reference evidence="3 4" key="1">
    <citation type="submission" date="2015-09" db="EMBL/GenBank/DDBJ databases">
        <authorList>
            <consortium name="Pathogen Informatics"/>
        </authorList>
    </citation>
    <scope>NUCLEOTIDE SEQUENCE [LARGE SCALE GENOMIC DNA]</scope>
    <source>
        <strain evidence="3 4">2789STDY5608872</strain>
    </source>
</reference>
<dbReference type="GO" id="GO:0016989">
    <property type="term" value="F:sigma factor antagonist activity"/>
    <property type="evidence" value="ECO:0007669"/>
    <property type="project" value="TreeGrafter"/>
</dbReference>
<evidence type="ECO:0000313" key="4">
    <source>
        <dbReference type="Proteomes" id="UP000095591"/>
    </source>
</evidence>
<protein>
    <submittedName>
        <fullName evidence="3">Fec operon regulator FecR</fullName>
    </submittedName>
</protein>
<dbReference type="Gene3D" id="2.60.120.1440">
    <property type="match status" value="1"/>
</dbReference>
<dbReference type="PANTHER" id="PTHR30273:SF2">
    <property type="entry name" value="PROTEIN FECR"/>
    <property type="match status" value="1"/>
</dbReference>
<evidence type="ECO:0000259" key="1">
    <source>
        <dbReference type="Pfam" id="PF04773"/>
    </source>
</evidence>
<evidence type="ECO:0000259" key="2">
    <source>
        <dbReference type="Pfam" id="PF16344"/>
    </source>
</evidence>
<dbReference type="AlphaFoldDB" id="A0A173RKU8"/>
<dbReference type="InterPro" id="IPR012373">
    <property type="entry name" value="Ferrdict_sens_TM"/>
</dbReference>
<organism evidence="3 4">
    <name type="scientific">Parabacteroides distasonis</name>
    <dbReference type="NCBI Taxonomy" id="823"/>
    <lineage>
        <taxon>Bacteria</taxon>
        <taxon>Pseudomonadati</taxon>
        <taxon>Bacteroidota</taxon>
        <taxon>Bacteroidia</taxon>
        <taxon>Bacteroidales</taxon>
        <taxon>Tannerellaceae</taxon>
        <taxon>Parabacteroides</taxon>
    </lineage>
</organism>
<gene>
    <name evidence="3" type="ORF">ERS852429_00551</name>
</gene>
<dbReference type="InterPro" id="IPR032508">
    <property type="entry name" value="FecR_C"/>
</dbReference>
<dbReference type="InterPro" id="IPR006860">
    <property type="entry name" value="FecR"/>
</dbReference>
<dbReference type="EMBL" id="CYXP01000001">
    <property type="protein sequence ID" value="CUM78336.1"/>
    <property type="molecule type" value="Genomic_DNA"/>
</dbReference>
<evidence type="ECO:0000313" key="3">
    <source>
        <dbReference type="EMBL" id="CUM78336.1"/>
    </source>
</evidence>
<dbReference type="PANTHER" id="PTHR30273">
    <property type="entry name" value="PERIPLASMIC SIGNAL SENSOR AND SIGMA FACTOR ACTIVATOR FECR-RELATED"/>
    <property type="match status" value="1"/>
</dbReference>
<dbReference type="PIRSF" id="PIRSF018266">
    <property type="entry name" value="FecR"/>
    <property type="match status" value="1"/>
</dbReference>
<feature type="domain" description="FecR protein" evidence="1">
    <location>
        <begin position="144"/>
        <end position="237"/>
    </location>
</feature>
<dbReference type="Pfam" id="PF16344">
    <property type="entry name" value="FecR_C"/>
    <property type="match status" value="1"/>
</dbReference>
<dbReference type="Pfam" id="PF04773">
    <property type="entry name" value="FecR"/>
    <property type="match status" value="1"/>
</dbReference>
<dbReference type="Gene3D" id="3.55.50.30">
    <property type="match status" value="1"/>
</dbReference>